<evidence type="ECO:0000313" key="2">
    <source>
        <dbReference type="EMBL" id="PIS41557.1"/>
    </source>
</evidence>
<keyword evidence="1" id="KW-0472">Membrane</keyword>
<proteinExistence type="predicted"/>
<dbReference type="AlphaFoldDB" id="A0A2H0YSU6"/>
<keyword evidence="1" id="KW-1133">Transmembrane helix</keyword>
<keyword evidence="1" id="KW-0812">Transmembrane</keyword>
<reference evidence="3" key="1">
    <citation type="submission" date="2017-09" db="EMBL/GenBank/DDBJ databases">
        <title>Depth-based differentiation of microbial function through sediment-hosted aquifers and enrichment of novel symbionts in the deep terrestrial subsurface.</title>
        <authorList>
            <person name="Probst A.J."/>
            <person name="Ladd B."/>
            <person name="Jarett J.K."/>
            <person name="Geller-Mcgrath D.E."/>
            <person name="Sieber C.M.K."/>
            <person name="Emerson J.B."/>
            <person name="Anantharaman K."/>
            <person name="Thomas B.C."/>
            <person name="Malmstrom R."/>
            <person name="Stieglmeier M."/>
            <person name="Klingl A."/>
            <person name="Woyke T."/>
            <person name="Ryan C.M."/>
            <person name="Banfield J.F."/>
        </authorList>
    </citation>
    <scope>NUCLEOTIDE SEQUENCE [LARGE SCALE GENOMIC DNA]</scope>
</reference>
<dbReference type="EMBL" id="PEXV01000084">
    <property type="protein sequence ID" value="PIS41557.1"/>
    <property type="molecule type" value="Genomic_DNA"/>
</dbReference>
<accession>A0A2H0YSU6</accession>
<feature type="transmembrane region" description="Helical" evidence="1">
    <location>
        <begin position="41"/>
        <end position="62"/>
    </location>
</feature>
<sequence length="128" mass="14738">MTKWKPRSDIMFFAILCMISALSLYSTAIWAERLSHKLSRWMIVVFIAAFTCDLMGTSLMTLMTHHAGHHHISVHLMCGLTALVIMCLHLLWALFTIWKKGRAEKLFHSFSLYAWVIWLAAFITGIPK</sequence>
<dbReference type="NCBIfam" id="TIGR03987">
    <property type="entry name" value="HsmA family protein"/>
    <property type="match status" value="1"/>
</dbReference>
<evidence type="ECO:0000313" key="3">
    <source>
        <dbReference type="Proteomes" id="UP000228711"/>
    </source>
</evidence>
<feature type="transmembrane region" description="Helical" evidence="1">
    <location>
        <begin position="74"/>
        <end position="95"/>
    </location>
</feature>
<gene>
    <name evidence="2" type="ORF">COT25_02420</name>
</gene>
<dbReference type="InterPro" id="IPR023813">
    <property type="entry name" value="HsmA-like"/>
</dbReference>
<feature type="transmembrane region" description="Helical" evidence="1">
    <location>
        <begin position="107"/>
        <end position="126"/>
    </location>
</feature>
<name>A0A2H0YSU6_9BACT</name>
<protein>
    <submittedName>
        <fullName evidence="2">TIGR03987 family protein</fullName>
    </submittedName>
</protein>
<comment type="caution">
    <text evidence="2">The sequence shown here is derived from an EMBL/GenBank/DDBJ whole genome shotgun (WGS) entry which is preliminary data.</text>
</comment>
<dbReference type="Proteomes" id="UP000228711">
    <property type="component" value="Unassembled WGS sequence"/>
</dbReference>
<organism evidence="2 3">
    <name type="scientific">Candidatus Kerfeldbacteria bacterium CG08_land_8_20_14_0_20_42_7</name>
    <dbReference type="NCBI Taxonomy" id="2014245"/>
    <lineage>
        <taxon>Bacteria</taxon>
        <taxon>Candidatus Kerfeldiibacteriota</taxon>
    </lineage>
</organism>
<evidence type="ECO:0000256" key="1">
    <source>
        <dbReference type="SAM" id="Phobius"/>
    </source>
</evidence>